<gene>
    <name evidence="2" type="ORF">OFLC_LOCUS8586</name>
</gene>
<evidence type="ECO:0000313" key="4">
    <source>
        <dbReference type="WBParaSite" id="OFLC_0000857901-mRNA-1"/>
    </source>
</evidence>
<sequence length="108" mass="12362">MYIGVSKFCVNRNPNNDSMFLPFHPLPDDTGTMTKMYEKLMRNPAIPVLACVALYTAFSISRRRIVKSMSQTEFNRSIALVPLTAFAGTVAWYHGTSIRDQQYIRHDE</sequence>
<keyword evidence="1" id="KW-1133">Transmembrane helix</keyword>
<organism evidence="4">
    <name type="scientific">Onchocerca flexuosa</name>
    <dbReference type="NCBI Taxonomy" id="387005"/>
    <lineage>
        <taxon>Eukaryota</taxon>
        <taxon>Metazoa</taxon>
        <taxon>Ecdysozoa</taxon>
        <taxon>Nematoda</taxon>
        <taxon>Chromadorea</taxon>
        <taxon>Rhabditida</taxon>
        <taxon>Spirurina</taxon>
        <taxon>Spiruromorpha</taxon>
        <taxon>Filarioidea</taxon>
        <taxon>Onchocercidae</taxon>
        <taxon>Onchocerca</taxon>
    </lineage>
</organism>
<evidence type="ECO:0000313" key="2">
    <source>
        <dbReference type="EMBL" id="VDO56379.1"/>
    </source>
</evidence>
<dbReference type="WBParaSite" id="OFLC_0000857901-mRNA-1">
    <property type="protein sequence ID" value="OFLC_0000857901-mRNA-1"/>
    <property type="gene ID" value="OFLC_0000857901"/>
</dbReference>
<proteinExistence type="predicted"/>
<keyword evidence="1" id="KW-0472">Membrane</keyword>
<evidence type="ECO:0000313" key="3">
    <source>
        <dbReference type="Proteomes" id="UP000267606"/>
    </source>
</evidence>
<reference evidence="4" key="1">
    <citation type="submission" date="2016-06" db="UniProtKB">
        <authorList>
            <consortium name="WormBaseParasite"/>
        </authorList>
    </citation>
    <scope>IDENTIFICATION</scope>
</reference>
<dbReference type="Proteomes" id="UP000267606">
    <property type="component" value="Unassembled WGS sequence"/>
</dbReference>
<dbReference type="EMBL" id="UZAJ01009837">
    <property type="protein sequence ID" value="VDO56379.1"/>
    <property type="molecule type" value="Genomic_DNA"/>
</dbReference>
<protein>
    <submittedName>
        <fullName evidence="4">HIG1 domain-containing protein</fullName>
    </submittedName>
</protein>
<accession>A0A183HM68</accession>
<feature type="transmembrane region" description="Helical" evidence="1">
    <location>
        <begin position="45"/>
        <end position="62"/>
    </location>
</feature>
<evidence type="ECO:0000256" key="1">
    <source>
        <dbReference type="SAM" id="Phobius"/>
    </source>
</evidence>
<feature type="transmembrane region" description="Helical" evidence="1">
    <location>
        <begin position="74"/>
        <end position="93"/>
    </location>
</feature>
<keyword evidence="1" id="KW-0812">Transmembrane</keyword>
<name>A0A183HM68_9BILA</name>
<keyword evidence="3" id="KW-1185">Reference proteome</keyword>
<dbReference type="AlphaFoldDB" id="A0A183HM68"/>
<reference evidence="2 3" key="2">
    <citation type="submission" date="2018-11" db="EMBL/GenBank/DDBJ databases">
        <authorList>
            <consortium name="Pathogen Informatics"/>
        </authorList>
    </citation>
    <scope>NUCLEOTIDE SEQUENCE [LARGE SCALE GENOMIC DNA]</scope>
</reference>